<protein>
    <submittedName>
        <fullName evidence="2">Uncharacterized protein</fullName>
    </submittedName>
</protein>
<dbReference type="Proteomes" id="UP001328107">
    <property type="component" value="Unassembled WGS sequence"/>
</dbReference>
<dbReference type="EMBL" id="BTRK01000004">
    <property type="protein sequence ID" value="GMR45167.1"/>
    <property type="molecule type" value="Genomic_DNA"/>
</dbReference>
<reference evidence="3" key="1">
    <citation type="submission" date="2022-10" db="EMBL/GenBank/DDBJ databases">
        <title>Genome assembly of Pristionchus species.</title>
        <authorList>
            <person name="Yoshida K."/>
            <person name="Sommer R.J."/>
        </authorList>
    </citation>
    <scope>NUCLEOTIDE SEQUENCE [LARGE SCALE GENOMIC DNA]</scope>
    <source>
        <strain evidence="3">RS5460</strain>
    </source>
</reference>
<proteinExistence type="predicted"/>
<evidence type="ECO:0000256" key="1">
    <source>
        <dbReference type="SAM" id="MobiDB-lite"/>
    </source>
</evidence>
<feature type="region of interest" description="Disordered" evidence="1">
    <location>
        <begin position="70"/>
        <end position="102"/>
    </location>
</feature>
<sequence length="120" mass="13472">NSPDLNNNPSCTVPTSANDLLRIVRENTVELTRFLPNNGALISTYNITLPIIPEYNTFVTTLLRNNRNSRMHRPIVPNHRPVMTGISIPRTPVQRNAGELPTITSDYEVPIGRRNNNNGQ</sequence>
<organism evidence="2 3">
    <name type="scientific">Pristionchus mayeri</name>
    <dbReference type="NCBI Taxonomy" id="1317129"/>
    <lineage>
        <taxon>Eukaryota</taxon>
        <taxon>Metazoa</taxon>
        <taxon>Ecdysozoa</taxon>
        <taxon>Nematoda</taxon>
        <taxon>Chromadorea</taxon>
        <taxon>Rhabditida</taxon>
        <taxon>Rhabditina</taxon>
        <taxon>Diplogasteromorpha</taxon>
        <taxon>Diplogasteroidea</taxon>
        <taxon>Neodiplogasteridae</taxon>
        <taxon>Pristionchus</taxon>
    </lineage>
</organism>
<evidence type="ECO:0000313" key="2">
    <source>
        <dbReference type="EMBL" id="GMR45167.1"/>
    </source>
</evidence>
<keyword evidence="3" id="KW-1185">Reference proteome</keyword>
<dbReference type="AlphaFoldDB" id="A0AAN5CIQ4"/>
<comment type="caution">
    <text evidence="2">The sequence shown here is derived from an EMBL/GenBank/DDBJ whole genome shotgun (WGS) entry which is preliminary data.</text>
</comment>
<evidence type="ECO:0000313" key="3">
    <source>
        <dbReference type="Proteomes" id="UP001328107"/>
    </source>
</evidence>
<feature type="non-terminal residue" evidence="2">
    <location>
        <position position="1"/>
    </location>
</feature>
<gene>
    <name evidence="2" type="ORF">PMAYCL1PPCAC_15362</name>
</gene>
<accession>A0AAN5CIQ4</accession>
<name>A0AAN5CIQ4_9BILA</name>